<sequence length="105" mass="11655">MSFSVGSDLEGSRVQPLLAHLRGYPISACGLTDFAGKDWDLNLVRDAQAHFERSRAIDPSNVVAEAFLSQLHGTTQAPRDRQSPDSDDEKMNVDEPTQARKRTRT</sequence>
<evidence type="ECO:0000313" key="3">
    <source>
        <dbReference type="Proteomes" id="UP000230002"/>
    </source>
</evidence>
<reference evidence="2 3" key="1">
    <citation type="journal article" date="2015" name="Sci. Rep.">
        <title>Chromosome-level genome map provides insights into diverse defense mechanisms in the medicinal fungus Ganoderma sinense.</title>
        <authorList>
            <person name="Zhu Y."/>
            <person name="Xu J."/>
            <person name="Sun C."/>
            <person name="Zhou S."/>
            <person name="Xu H."/>
            <person name="Nelson D.R."/>
            <person name="Qian J."/>
            <person name="Song J."/>
            <person name="Luo H."/>
            <person name="Xiang L."/>
            <person name="Li Y."/>
            <person name="Xu Z."/>
            <person name="Ji A."/>
            <person name="Wang L."/>
            <person name="Lu S."/>
            <person name="Hayward A."/>
            <person name="Sun W."/>
            <person name="Li X."/>
            <person name="Schwartz D.C."/>
            <person name="Wang Y."/>
            <person name="Chen S."/>
        </authorList>
    </citation>
    <scope>NUCLEOTIDE SEQUENCE [LARGE SCALE GENOMIC DNA]</scope>
    <source>
        <strain evidence="2 3">ZZ0214-1</strain>
    </source>
</reference>
<organism evidence="2 3">
    <name type="scientific">Ganoderma sinense ZZ0214-1</name>
    <dbReference type="NCBI Taxonomy" id="1077348"/>
    <lineage>
        <taxon>Eukaryota</taxon>
        <taxon>Fungi</taxon>
        <taxon>Dikarya</taxon>
        <taxon>Basidiomycota</taxon>
        <taxon>Agaricomycotina</taxon>
        <taxon>Agaricomycetes</taxon>
        <taxon>Polyporales</taxon>
        <taxon>Polyporaceae</taxon>
        <taxon>Ganoderma</taxon>
    </lineage>
</organism>
<dbReference type="EMBL" id="AYKW01000001">
    <property type="protein sequence ID" value="PIL37290.1"/>
    <property type="molecule type" value="Genomic_DNA"/>
</dbReference>
<evidence type="ECO:0000313" key="2">
    <source>
        <dbReference type="EMBL" id="PIL37290.1"/>
    </source>
</evidence>
<feature type="region of interest" description="Disordered" evidence="1">
    <location>
        <begin position="68"/>
        <end position="105"/>
    </location>
</feature>
<dbReference type="Proteomes" id="UP000230002">
    <property type="component" value="Unassembled WGS sequence"/>
</dbReference>
<evidence type="ECO:0000256" key="1">
    <source>
        <dbReference type="SAM" id="MobiDB-lite"/>
    </source>
</evidence>
<accession>A0A2G8SU52</accession>
<protein>
    <submittedName>
        <fullName evidence="2">Uncharacterized protein</fullName>
    </submittedName>
</protein>
<proteinExistence type="predicted"/>
<gene>
    <name evidence="2" type="ORF">GSI_00983</name>
</gene>
<name>A0A2G8SU52_9APHY</name>
<dbReference type="STRING" id="1077348.A0A2G8SU52"/>
<dbReference type="OrthoDB" id="2159786at2759"/>
<dbReference type="AlphaFoldDB" id="A0A2G8SU52"/>
<feature type="compositionally biased region" description="Basic and acidic residues" evidence="1">
    <location>
        <begin position="78"/>
        <end position="93"/>
    </location>
</feature>
<comment type="caution">
    <text evidence="2">The sequence shown here is derived from an EMBL/GenBank/DDBJ whole genome shotgun (WGS) entry which is preliminary data.</text>
</comment>
<keyword evidence="3" id="KW-1185">Reference proteome</keyword>